<evidence type="ECO:0000313" key="4">
    <source>
        <dbReference type="Proteomes" id="UP001374535"/>
    </source>
</evidence>
<accession>A0AAQ3S7V6</accession>
<dbReference type="Pfam" id="PF11416">
    <property type="entry name" value="Syntaxin-5_N"/>
    <property type="match status" value="1"/>
</dbReference>
<keyword evidence="4" id="KW-1185">Reference proteome</keyword>
<dbReference type="Proteomes" id="UP001374535">
    <property type="component" value="Chromosome 2"/>
</dbReference>
<evidence type="ECO:0000313" key="3">
    <source>
        <dbReference type="EMBL" id="WVZ20717.1"/>
    </source>
</evidence>
<feature type="compositionally biased region" description="Low complexity" evidence="1">
    <location>
        <begin position="103"/>
        <end position="115"/>
    </location>
</feature>
<dbReference type="InterPro" id="IPR021538">
    <property type="entry name" value="Syntaxin-5_N"/>
</dbReference>
<gene>
    <name evidence="3" type="ORF">V8G54_008039</name>
</gene>
<name>A0AAQ3S7V6_VIGMU</name>
<reference evidence="3 4" key="1">
    <citation type="journal article" date="2023" name="Life. Sci Alliance">
        <title>Evolutionary insights into 3D genome organization and epigenetic landscape of Vigna mungo.</title>
        <authorList>
            <person name="Junaid A."/>
            <person name="Singh B."/>
            <person name="Bhatia S."/>
        </authorList>
    </citation>
    <scope>NUCLEOTIDE SEQUENCE [LARGE SCALE GENOMIC DNA]</scope>
    <source>
        <strain evidence="3">Urdbean</strain>
    </source>
</reference>
<feature type="region of interest" description="Disordered" evidence="1">
    <location>
        <begin position="98"/>
        <end position="128"/>
    </location>
</feature>
<evidence type="ECO:0000256" key="1">
    <source>
        <dbReference type="SAM" id="MobiDB-lite"/>
    </source>
</evidence>
<evidence type="ECO:0000259" key="2">
    <source>
        <dbReference type="Pfam" id="PF11416"/>
    </source>
</evidence>
<dbReference type="EMBL" id="CP144699">
    <property type="protein sequence ID" value="WVZ20717.1"/>
    <property type="molecule type" value="Genomic_DNA"/>
</dbReference>
<organism evidence="3 4">
    <name type="scientific">Vigna mungo</name>
    <name type="common">Black gram</name>
    <name type="synonym">Phaseolus mungo</name>
    <dbReference type="NCBI Taxonomy" id="3915"/>
    <lineage>
        <taxon>Eukaryota</taxon>
        <taxon>Viridiplantae</taxon>
        <taxon>Streptophyta</taxon>
        <taxon>Embryophyta</taxon>
        <taxon>Tracheophyta</taxon>
        <taxon>Spermatophyta</taxon>
        <taxon>Magnoliopsida</taxon>
        <taxon>eudicotyledons</taxon>
        <taxon>Gunneridae</taxon>
        <taxon>Pentapetalae</taxon>
        <taxon>rosids</taxon>
        <taxon>fabids</taxon>
        <taxon>Fabales</taxon>
        <taxon>Fabaceae</taxon>
        <taxon>Papilionoideae</taxon>
        <taxon>50 kb inversion clade</taxon>
        <taxon>NPAAA clade</taxon>
        <taxon>indigoferoid/millettioid clade</taxon>
        <taxon>Phaseoleae</taxon>
        <taxon>Vigna</taxon>
    </lineage>
</organism>
<dbReference type="AlphaFoldDB" id="A0AAQ3S7V6"/>
<sequence>MQTNHYPLHQFSRSPCLPQRIATYDSLTYTQSPKFFSKSKFNLSFSPCCSRVPDYFRGSQILGGNHCIEFPRREKKMYVKAAQSSFRDRTHEFHNITERLKKSGSGPTGPSSSSHSRSEEQRSAIANQSDFNRRASKIGFGIHQTSQKLAKLAKCKQMTIRLV</sequence>
<proteinExistence type="predicted"/>
<protein>
    <recommendedName>
        <fullName evidence="2">Syntaxin-5 N-terminal Sly1p-binding domain-containing protein</fullName>
    </recommendedName>
</protein>
<feature type="domain" description="Syntaxin-5 N-terminal Sly1p-binding" evidence="2">
    <location>
        <begin position="83"/>
        <end position="102"/>
    </location>
</feature>